<protein>
    <submittedName>
        <fullName evidence="1">Uncharacterized protein</fullName>
    </submittedName>
</protein>
<gene>
    <name evidence="1" type="ORF">BT67DRAFT_221289</name>
</gene>
<dbReference type="Proteomes" id="UP001304895">
    <property type="component" value="Unassembled WGS sequence"/>
</dbReference>
<organism evidence="1 2">
    <name type="scientific">Trichocladium antarcticum</name>
    <dbReference type="NCBI Taxonomy" id="1450529"/>
    <lineage>
        <taxon>Eukaryota</taxon>
        <taxon>Fungi</taxon>
        <taxon>Dikarya</taxon>
        <taxon>Ascomycota</taxon>
        <taxon>Pezizomycotina</taxon>
        <taxon>Sordariomycetes</taxon>
        <taxon>Sordariomycetidae</taxon>
        <taxon>Sordariales</taxon>
        <taxon>Chaetomiaceae</taxon>
        <taxon>Trichocladium</taxon>
    </lineage>
</organism>
<reference evidence="1" key="2">
    <citation type="submission" date="2023-05" db="EMBL/GenBank/DDBJ databases">
        <authorList>
            <consortium name="Lawrence Berkeley National Laboratory"/>
            <person name="Steindorff A."/>
            <person name="Hensen N."/>
            <person name="Bonometti L."/>
            <person name="Westerberg I."/>
            <person name="Brannstrom I.O."/>
            <person name="Guillou S."/>
            <person name="Cros-Aarteil S."/>
            <person name="Calhoun S."/>
            <person name="Haridas S."/>
            <person name="Kuo A."/>
            <person name="Mondo S."/>
            <person name="Pangilinan J."/>
            <person name="Riley R."/>
            <person name="Labutti K."/>
            <person name="Andreopoulos B."/>
            <person name="Lipzen A."/>
            <person name="Chen C."/>
            <person name="Yanf M."/>
            <person name="Daum C."/>
            <person name="Ng V."/>
            <person name="Clum A."/>
            <person name="Ohm R."/>
            <person name="Martin F."/>
            <person name="Silar P."/>
            <person name="Natvig D."/>
            <person name="Lalanne C."/>
            <person name="Gautier V."/>
            <person name="Ament-Velasquez S.L."/>
            <person name="Kruys A."/>
            <person name="Hutchinson M.I."/>
            <person name="Powell A.J."/>
            <person name="Barry K."/>
            <person name="Miller A.N."/>
            <person name="Grigoriev I.V."/>
            <person name="Debuchy R."/>
            <person name="Gladieux P."/>
            <person name="Thoren M.H."/>
            <person name="Johannesson H."/>
        </authorList>
    </citation>
    <scope>NUCLEOTIDE SEQUENCE</scope>
    <source>
        <strain evidence="1">CBS 123565</strain>
    </source>
</reference>
<sequence>MRCGKQKKPGWSGREFVAWWPLFLHSKGPDSLVVTGANGSKGYIRADQESKQDQEWACGQHNGPCSTTPRPTAICLTLRWDSKRWMNRSPLYLQHHTVQHS</sequence>
<dbReference type="EMBL" id="MU853437">
    <property type="protein sequence ID" value="KAK4130376.1"/>
    <property type="molecule type" value="Genomic_DNA"/>
</dbReference>
<keyword evidence="2" id="KW-1185">Reference proteome</keyword>
<proteinExistence type="predicted"/>
<accession>A0AAN6UD40</accession>
<reference evidence="1" key="1">
    <citation type="journal article" date="2023" name="Mol. Phylogenet. Evol.">
        <title>Genome-scale phylogeny and comparative genomics of the fungal order Sordariales.</title>
        <authorList>
            <person name="Hensen N."/>
            <person name="Bonometti L."/>
            <person name="Westerberg I."/>
            <person name="Brannstrom I.O."/>
            <person name="Guillou S."/>
            <person name="Cros-Aarteil S."/>
            <person name="Calhoun S."/>
            <person name="Haridas S."/>
            <person name="Kuo A."/>
            <person name="Mondo S."/>
            <person name="Pangilinan J."/>
            <person name="Riley R."/>
            <person name="LaButti K."/>
            <person name="Andreopoulos B."/>
            <person name="Lipzen A."/>
            <person name="Chen C."/>
            <person name="Yan M."/>
            <person name="Daum C."/>
            <person name="Ng V."/>
            <person name="Clum A."/>
            <person name="Steindorff A."/>
            <person name="Ohm R.A."/>
            <person name="Martin F."/>
            <person name="Silar P."/>
            <person name="Natvig D.O."/>
            <person name="Lalanne C."/>
            <person name="Gautier V."/>
            <person name="Ament-Velasquez S.L."/>
            <person name="Kruys A."/>
            <person name="Hutchinson M.I."/>
            <person name="Powell A.J."/>
            <person name="Barry K."/>
            <person name="Miller A.N."/>
            <person name="Grigoriev I.V."/>
            <person name="Debuchy R."/>
            <person name="Gladieux P."/>
            <person name="Hiltunen Thoren M."/>
            <person name="Johannesson H."/>
        </authorList>
    </citation>
    <scope>NUCLEOTIDE SEQUENCE</scope>
    <source>
        <strain evidence="1">CBS 123565</strain>
    </source>
</reference>
<comment type="caution">
    <text evidence="1">The sequence shown here is derived from an EMBL/GenBank/DDBJ whole genome shotgun (WGS) entry which is preliminary data.</text>
</comment>
<name>A0AAN6UD40_9PEZI</name>
<dbReference type="AlphaFoldDB" id="A0AAN6UD40"/>
<evidence type="ECO:0000313" key="2">
    <source>
        <dbReference type="Proteomes" id="UP001304895"/>
    </source>
</evidence>
<evidence type="ECO:0000313" key="1">
    <source>
        <dbReference type="EMBL" id="KAK4130376.1"/>
    </source>
</evidence>